<accession>A0A8S5Q6C0</accession>
<keyword evidence="3" id="KW-0347">Helicase</keyword>
<evidence type="ECO:0000313" key="3">
    <source>
        <dbReference type="EMBL" id="DAE14331.1"/>
    </source>
</evidence>
<proteinExistence type="predicted"/>
<sequence>MIRGTIIMGFFDTFKGNQYKAELEQLKHEHESLKALMTPEMQDAFMLKQEIDRLQSEQISHQKQIDDLNLTIASKNSDINALDNEIQRKKKEIVWMDDEILVQEFGLYKPQFEFASSLDYKEKLSEVRATQKELIKNKQAVTGNTQWEVNGSAAKGRKMVSDTQKLLLRAFNSECDELVSKVKYTNFDASLDKIYKSSEAISKLGAIMNISITQNYLNSKVKELRLAFEFQTKKQQEKEELKAARAEQREQAKIQKELEEQRRKIEKEQTHYQTAFEKLQMQLELNPDNPDLLLKKAELESQLSEIDKALNDVDYRQANMRAGYVYIISNIGAFGENVYKIGMTRRLEPQERIDELGDASVPFNFDVHAMIFSDDAPALEAALHRAFENRKLNMVNQRREFFNVTLDEIKEVVKKNFDKTVEFIDVPDAEQYRISMRMKEIS</sequence>
<feature type="domain" description="Bacteriophage T5 Orf172 DNA-binding" evidence="2">
    <location>
        <begin position="333"/>
        <end position="416"/>
    </location>
</feature>
<dbReference type="InterPro" id="IPR011990">
    <property type="entry name" value="TPR-like_helical_dom_sf"/>
</dbReference>
<evidence type="ECO:0000256" key="1">
    <source>
        <dbReference type="SAM" id="Coils"/>
    </source>
</evidence>
<name>A0A8S5Q6C0_9CAUD</name>
<dbReference type="EMBL" id="BK015581">
    <property type="protein sequence ID" value="DAE14331.1"/>
    <property type="molecule type" value="Genomic_DNA"/>
</dbReference>
<dbReference type="Pfam" id="PF10544">
    <property type="entry name" value="T5orf172"/>
    <property type="match status" value="1"/>
</dbReference>
<dbReference type="InterPro" id="IPR018306">
    <property type="entry name" value="Phage_T5_Orf172_DNA-bd"/>
</dbReference>
<dbReference type="GO" id="GO:0004386">
    <property type="term" value="F:helicase activity"/>
    <property type="evidence" value="ECO:0007669"/>
    <property type="project" value="UniProtKB-KW"/>
</dbReference>
<keyword evidence="1" id="KW-0175">Coiled coil</keyword>
<organism evidence="3">
    <name type="scientific">Siphoviridae sp. ct8HH20</name>
    <dbReference type="NCBI Taxonomy" id="2825359"/>
    <lineage>
        <taxon>Viruses</taxon>
        <taxon>Duplodnaviria</taxon>
        <taxon>Heunggongvirae</taxon>
        <taxon>Uroviricota</taxon>
        <taxon>Caudoviricetes</taxon>
    </lineage>
</organism>
<dbReference type="Pfam" id="PF13250">
    <property type="entry name" value="SNIPE"/>
    <property type="match status" value="1"/>
</dbReference>
<feature type="coiled-coil region" evidence="1">
    <location>
        <begin position="16"/>
        <end position="99"/>
    </location>
</feature>
<dbReference type="SUPFAM" id="SSF48452">
    <property type="entry name" value="TPR-like"/>
    <property type="match status" value="1"/>
</dbReference>
<keyword evidence="3" id="KW-0547">Nucleotide-binding</keyword>
<evidence type="ECO:0000259" key="2">
    <source>
        <dbReference type="SMART" id="SM00974"/>
    </source>
</evidence>
<feature type="coiled-coil region" evidence="1">
    <location>
        <begin position="227"/>
        <end position="278"/>
    </location>
</feature>
<protein>
    <submittedName>
        <fullName evidence="3">Helicase</fullName>
    </submittedName>
</protein>
<keyword evidence="3" id="KW-0067">ATP-binding</keyword>
<dbReference type="InterPro" id="IPR025280">
    <property type="entry name" value="SNIPE"/>
</dbReference>
<reference evidence="3" key="1">
    <citation type="journal article" date="2021" name="Proc. Natl. Acad. Sci. U.S.A.">
        <title>A Catalog of Tens of Thousands of Viruses from Human Metagenomes Reveals Hidden Associations with Chronic Diseases.</title>
        <authorList>
            <person name="Tisza M.J."/>
            <person name="Buck C.B."/>
        </authorList>
    </citation>
    <scope>NUCLEOTIDE SEQUENCE</scope>
    <source>
        <strain evidence="3">Ct8HH20</strain>
    </source>
</reference>
<keyword evidence="3" id="KW-0378">Hydrolase</keyword>
<dbReference type="SMART" id="SM00974">
    <property type="entry name" value="T5orf172"/>
    <property type="match status" value="1"/>
</dbReference>